<feature type="non-terminal residue" evidence="3">
    <location>
        <position position="502"/>
    </location>
</feature>
<feature type="compositionally biased region" description="Basic and acidic residues" evidence="2">
    <location>
        <begin position="335"/>
        <end position="347"/>
    </location>
</feature>
<evidence type="ECO:0000313" key="3">
    <source>
        <dbReference type="EMBL" id="GAG69428.1"/>
    </source>
</evidence>
<feature type="coiled-coil region" evidence="1">
    <location>
        <begin position="82"/>
        <end position="150"/>
    </location>
</feature>
<comment type="caution">
    <text evidence="3">The sequence shown here is derived from an EMBL/GenBank/DDBJ whole genome shotgun (WGS) entry which is preliminary data.</text>
</comment>
<sequence length="502" mass="55987">NLATSLSEFQNDLISTMVKEFKSIAEKIDELNIAISMKKIASYLESKVLKEALPLEDLVIENLELIQSAIKDVIFGRASDWMKDLKETLKKTEERLKKLTEIQETITELTEELSRAKDLSAGEKAKVGKMAEMQRRMEDVIENLAEDLKLFPETPISNELLTKMREVYEDVEKSIDAKDQQAIEIAVAMDNAILEALKSTTDRAEDFEMWLPDEPDNIKWNLESFDVSDIPEIPLVELPDELEDLIGDLIESQEDANELTDNITANWMSADMPMGWGVAEGGISNFSAKGKSGNVRPDPDEISGRSGAGRPGKTSGELVESFAKDLEGSPTPSRKTMDPYQKGHVEEENPLSKSGATGGGKQSGYGEEGFSGLAPARDERALEQMTRKQSQIRANTQNLKVALSLLFLPTGDLDRALLLMKQAEEEIRNRNVRNVPETQQHILHTLKNTYRSVTGNTYIKAEAQANIPGNLKREILAAGEESYPKEYEKLVSEYFKAISQAN</sequence>
<proteinExistence type="predicted"/>
<feature type="compositionally biased region" description="Gly residues" evidence="2">
    <location>
        <begin position="356"/>
        <end position="369"/>
    </location>
</feature>
<dbReference type="AlphaFoldDB" id="X1A9R2"/>
<evidence type="ECO:0000256" key="1">
    <source>
        <dbReference type="SAM" id="Coils"/>
    </source>
</evidence>
<accession>X1A9R2</accession>
<keyword evidence="1" id="KW-0175">Coiled coil</keyword>
<dbReference type="EMBL" id="BART01006767">
    <property type="protein sequence ID" value="GAG69428.1"/>
    <property type="molecule type" value="Genomic_DNA"/>
</dbReference>
<evidence type="ECO:0000256" key="2">
    <source>
        <dbReference type="SAM" id="MobiDB-lite"/>
    </source>
</evidence>
<reference evidence="3" key="1">
    <citation type="journal article" date="2014" name="Front. Microbiol.">
        <title>High frequency of phylogenetically diverse reductive dehalogenase-homologous genes in deep subseafloor sedimentary metagenomes.</title>
        <authorList>
            <person name="Kawai M."/>
            <person name="Futagami T."/>
            <person name="Toyoda A."/>
            <person name="Takaki Y."/>
            <person name="Nishi S."/>
            <person name="Hori S."/>
            <person name="Arai W."/>
            <person name="Tsubouchi T."/>
            <person name="Morono Y."/>
            <person name="Uchiyama I."/>
            <person name="Ito T."/>
            <person name="Fujiyama A."/>
            <person name="Inagaki F."/>
            <person name="Takami H."/>
        </authorList>
    </citation>
    <scope>NUCLEOTIDE SEQUENCE</scope>
    <source>
        <strain evidence="3">Expedition CK06-06</strain>
    </source>
</reference>
<name>X1A9R2_9ZZZZ</name>
<feature type="non-terminal residue" evidence="3">
    <location>
        <position position="1"/>
    </location>
</feature>
<feature type="region of interest" description="Disordered" evidence="2">
    <location>
        <begin position="288"/>
        <end position="372"/>
    </location>
</feature>
<protein>
    <submittedName>
        <fullName evidence="3">Uncharacterized protein</fullName>
    </submittedName>
</protein>
<gene>
    <name evidence="3" type="ORF">S01H4_15439</name>
</gene>
<organism evidence="3">
    <name type="scientific">marine sediment metagenome</name>
    <dbReference type="NCBI Taxonomy" id="412755"/>
    <lineage>
        <taxon>unclassified sequences</taxon>
        <taxon>metagenomes</taxon>
        <taxon>ecological metagenomes</taxon>
    </lineage>
</organism>